<dbReference type="Proteomes" id="UP000184383">
    <property type="component" value="Unassembled WGS sequence"/>
</dbReference>
<dbReference type="EMBL" id="KV878211">
    <property type="protein sequence ID" value="OJJ37420.1"/>
    <property type="molecule type" value="Genomic_DNA"/>
</dbReference>
<keyword evidence="1" id="KW-1133">Transmembrane helix</keyword>
<evidence type="ECO:0000256" key="1">
    <source>
        <dbReference type="SAM" id="Phobius"/>
    </source>
</evidence>
<gene>
    <name evidence="2" type="ORF">ASPWEDRAFT_452790</name>
</gene>
<accession>A0A1L9RR39</accession>
<proteinExistence type="predicted"/>
<reference evidence="3" key="1">
    <citation type="journal article" date="2017" name="Genome Biol.">
        <title>Comparative genomics reveals high biological diversity and specific adaptations in the industrially and medically important fungal genus Aspergillus.</title>
        <authorList>
            <person name="de Vries R.P."/>
            <person name="Riley R."/>
            <person name="Wiebenga A."/>
            <person name="Aguilar-Osorio G."/>
            <person name="Amillis S."/>
            <person name="Uchima C.A."/>
            <person name="Anderluh G."/>
            <person name="Asadollahi M."/>
            <person name="Askin M."/>
            <person name="Barry K."/>
            <person name="Battaglia E."/>
            <person name="Bayram O."/>
            <person name="Benocci T."/>
            <person name="Braus-Stromeyer S.A."/>
            <person name="Caldana C."/>
            <person name="Canovas D."/>
            <person name="Cerqueira G.C."/>
            <person name="Chen F."/>
            <person name="Chen W."/>
            <person name="Choi C."/>
            <person name="Clum A."/>
            <person name="Dos Santos R.A."/>
            <person name="Damasio A.R."/>
            <person name="Diallinas G."/>
            <person name="Emri T."/>
            <person name="Fekete E."/>
            <person name="Flipphi M."/>
            <person name="Freyberg S."/>
            <person name="Gallo A."/>
            <person name="Gournas C."/>
            <person name="Habgood R."/>
            <person name="Hainaut M."/>
            <person name="Harispe M.L."/>
            <person name="Henrissat B."/>
            <person name="Hilden K.S."/>
            <person name="Hope R."/>
            <person name="Hossain A."/>
            <person name="Karabika E."/>
            <person name="Karaffa L."/>
            <person name="Karanyi Z."/>
            <person name="Krasevec N."/>
            <person name="Kuo A."/>
            <person name="Kusch H."/>
            <person name="LaButti K."/>
            <person name="Lagendijk E.L."/>
            <person name="Lapidus A."/>
            <person name="Levasseur A."/>
            <person name="Lindquist E."/>
            <person name="Lipzen A."/>
            <person name="Logrieco A.F."/>
            <person name="MacCabe A."/>
            <person name="Maekelae M.R."/>
            <person name="Malavazi I."/>
            <person name="Melin P."/>
            <person name="Meyer V."/>
            <person name="Mielnichuk N."/>
            <person name="Miskei M."/>
            <person name="Molnar A.P."/>
            <person name="Mule G."/>
            <person name="Ngan C.Y."/>
            <person name="Orejas M."/>
            <person name="Orosz E."/>
            <person name="Ouedraogo J.P."/>
            <person name="Overkamp K.M."/>
            <person name="Park H.-S."/>
            <person name="Perrone G."/>
            <person name="Piumi F."/>
            <person name="Punt P.J."/>
            <person name="Ram A.F."/>
            <person name="Ramon A."/>
            <person name="Rauscher S."/>
            <person name="Record E."/>
            <person name="Riano-Pachon D.M."/>
            <person name="Robert V."/>
            <person name="Roehrig J."/>
            <person name="Ruller R."/>
            <person name="Salamov A."/>
            <person name="Salih N.S."/>
            <person name="Samson R.A."/>
            <person name="Sandor E."/>
            <person name="Sanguinetti M."/>
            <person name="Schuetze T."/>
            <person name="Sepcic K."/>
            <person name="Shelest E."/>
            <person name="Sherlock G."/>
            <person name="Sophianopoulou V."/>
            <person name="Squina F.M."/>
            <person name="Sun H."/>
            <person name="Susca A."/>
            <person name="Todd R.B."/>
            <person name="Tsang A."/>
            <person name="Unkles S.E."/>
            <person name="van de Wiele N."/>
            <person name="van Rossen-Uffink D."/>
            <person name="Oliveira J.V."/>
            <person name="Vesth T.C."/>
            <person name="Visser J."/>
            <person name="Yu J.-H."/>
            <person name="Zhou M."/>
            <person name="Andersen M.R."/>
            <person name="Archer D.B."/>
            <person name="Baker S.E."/>
            <person name="Benoit I."/>
            <person name="Brakhage A.A."/>
            <person name="Braus G.H."/>
            <person name="Fischer R."/>
            <person name="Frisvad J.C."/>
            <person name="Goldman G.H."/>
            <person name="Houbraken J."/>
            <person name="Oakley B."/>
            <person name="Pocsi I."/>
            <person name="Scazzocchio C."/>
            <person name="Seiboth B."/>
            <person name="vanKuyk P.A."/>
            <person name="Wortman J."/>
            <person name="Dyer P.S."/>
            <person name="Grigoriev I.V."/>
        </authorList>
    </citation>
    <scope>NUCLEOTIDE SEQUENCE [LARGE SCALE GENOMIC DNA]</scope>
    <source>
        <strain evidence="3">DTO 134E9</strain>
    </source>
</reference>
<keyword evidence="1" id="KW-0472">Membrane</keyword>
<dbReference type="VEuPathDB" id="FungiDB:ASPWEDRAFT_452790"/>
<sequence>MRVTAGQIGGDRHHRHPRDARAFALRAVAGRIIILLFFWCFFLLLLLFDARMSTVSPRPDYLISPLAVGALQLNPLPRGVWPIIHHNLTASLYAALIMKPQLISLSHPSP</sequence>
<organism evidence="2 3">
    <name type="scientific">Aspergillus wentii DTO 134E9</name>
    <dbReference type="NCBI Taxonomy" id="1073089"/>
    <lineage>
        <taxon>Eukaryota</taxon>
        <taxon>Fungi</taxon>
        <taxon>Dikarya</taxon>
        <taxon>Ascomycota</taxon>
        <taxon>Pezizomycotina</taxon>
        <taxon>Eurotiomycetes</taxon>
        <taxon>Eurotiomycetidae</taxon>
        <taxon>Eurotiales</taxon>
        <taxon>Aspergillaceae</taxon>
        <taxon>Aspergillus</taxon>
        <taxon>Aspergillus subgen. Cremei</taxon>
    </lineage>
</organism>
<evidence type="ECO:0000313" key="2">
    <source>
        <dbReference type="EMBL" id="OJJ37420.1"/>
    </source>
</evidence>
<dbReference type="GeneID" id="63752338"/>
<feature type="transmembrane region" description="Helical" evidence="1">
    <location>
        <begin position="28"/>
        <end position="48"/>
    </location>
</feature>
<protein>
    <submittedName>
        <fullName evidence="2">Uncharacterized protein</fullName>
    </submittedName>
</protein>
<evidence type="ECO:0000313" key="3">
    <source>
        <dbReference type="Proteomes" id="UP000184383"/>
    </source>
</evidence>
<name>A0A1L9RR39_ASPWE</name>
<keyword evidence="1" id="KW-0812">Transmembrane</keyword>
<dbReference type="RefSeq" id="XP_040691096.1">
    <property type="nucleotide sequence ID" value="XM_040836490.1"/>
</dbReference>
<keyword evidence="3" id="KW-1185">Reference proteome</keyword>
<dbReference type="AlphaFoldDB" id="A0A1L9RR39"/>